<name>A0A0E9VAL2_ANGAN</name>
<accession>A0A0E9VAL2</accession>
<proteinExistence type="predicted"/>
<dbReference type="EMBL" id="GBXM01034077">
    <property type="protein sequence ID" value="JAH74500.1"/>
    <property type="molecule type" value="Transcribed_RNA"/>
</dbReference>
<protein>
    <submittedName>
        <fullName evidence="1">Uncharacterized protein</fullName>
    </submittedName>
</protein>
<evidence type="ECO:0000313" key="1">
    <source>
        <dbReference type="EMBL" id="JAH74500.1"/>
    </source>
</evidence>
<reference evidence="1" key="2">
    <citation type="journal article" date="2015" name="Fish Shellfish Immunol.">
        <title>Early steps in the European eel (Anguilla anguilla)-Vibrio vulnificus interaction in the gills: Role of the RtxA13 toxin.</title>
        <authorList>
            <person name="Callol A."/>
            <person name="Pajuelo D."/>
            <person name="Ebbesson L."/>
            <person name="Teles M."/>
            <person name="MacKenzie S."/>
            <person name="Amaro C."/>
        </authorList>
    </citation>
    <scope>NUCLEOTIDE SEQUENCE</scope>
</reference>
<dbReference type="AlphaFoldDB" id="A0A0E9VAL2"/>
<reference evidence="1" key="1">
    <citation type="submission" date="2014-11" db="EMBL/GenBank/DDBJ databases">
        <authorList>
            <person name="Amaro Gonzalez C."/>
        </authorList>
    </citation>
    <scope>NUCLEOTIDE SEQUENCE</scope>
</reference>
<sequence length="45" mass="4998">MLNDAYDTYSYQLSIINCVLGSQHLMLRLYRSLAAGVVVLNFSGS</sequence>
<organism evidence="1">
    <name type="scientific">Anguilla anguilla</name>
    <name type="common">European freshwater eel</name>
    <name type="synonym">Muraena anguilla</name>
    <dbReference type="NCBI Taxonomy" id="7936"/>
    <lineage>
        <taxon>Eukaryota</taxon>
        <taxon>Metazoa</taxon>
        <taxon>Chordata</taxon>
        <taxon>Craniata</taxon>
        <taxon>Vertebrata</taxon>
        <taxon>Euteleostomi</taxon>
        <taxon>Actinopterygii</taxon>
        <taxon>Neopterygii</taxon>
        <taxon>Teleostei</taxon>
        <taxon>Anguilliformes</taxon>
        <taxon>Anguillidae</taxon>
        <taxon>Anguilla</taxon>
    </lineage>
</organism>